<dbReference type="InterPro" id="IPR035940">
    <property type="entry name" value="CAP_sf"/>
</dbReference>
<dbReference type="Gene3D" id="3.40.33.10">
    <property type="entry name" value="CAP"/>
    <property type="match status" value="1"/>
</dbReference>
<dbReference type="AlphaFoldDB" id="A0A1G5CT84"/>
<dbReference type="Proteomes" id="UP000199354">
    <property type="component" value="Unassembled WGS sequence"/>
</dbReference>
<protein>
    <submittedName>
        <fullName evidence="3">Cysteine-rich secretory protein family protein</fullName>
    </submittedName>
</protein>
<feature type="chain" id="PRO_5011573963" evidence="1">
    <location>
        <begin position="26"/>
        <end position="166"/>
    </location>
</feature>
<dbReference type="PROSITE" id="PS51257">
    <property type="entry name" value="PROKAR_LIPOPROTEIN"/>
    <property type="match status" value="1"/>
</dbReference>
<dbReference type="OrthoDB" id="982527at2"/>
<reference evidence="3 4" key="1">
    <citation type="submission" date="2016-10" db="EMBL/GenBank/DDBJ databases">
        <authorList>
            <person name="de Groot N.N."/>
        </authorList>
    </citation>
    <scope>NUCLEOTIDE SEQUENCE [LARGE SCALE GENOMIC DNA]</scope>
    <source>
        <strain evidence="3 4">CGMCC 1.7031</strain>
    </source>
</reference>
<keyword evidence="1" id="KW-0732">Signal</keyword>
<dbReference type="STRING" id="490189.SAMN02927903_00637"/>
<feature type="signal peptide" evidence="1">
    <location>
        <begin position="1"/>
        <end position="25"/>
    </location>
</feature>
<dbReference type="RefSeq" id="WP_091140872.1">
    <property type="nucleotide sequence ID" value="NZ_FMVF01000003.1"/>
</dbReference>
<dbReference type="EMBL" id="FMVF01000003">
    <property type="protein sequence ID" value="SCY05675.1"/>
    <property type="molecule type" value="Genomic_DNA"/>
</dbReference>
<accession>A0A1G5CT84</accession>
<gene>
    <name evidence="3" type="ORF">SAMN02927903_00637</name>
</gene>
<dbReference type="Pfam" id="PF00188">
    <property type="entry name" value="CAP"/>
    <property type="match status" value="1"/>
</dbReference>
<dbReference type="InterPro" id="IPR014044">
    <property type="entry name" value="CAP_dom"/>
</dbReference>
<name>A0A1G5CT84_9FLAO</name>
<dbReference type="SUPFAM" id="SSF55797">
    <property type="entry name" value="PR-1-like"/>
    <property type="match status" value="1"/>
</dbReference>
<dbReference type="CDD" id="cd05379">
    <property type="entry name" value="CAP_bacterial"/>
    <property type="match status" value="1"/>
</dbReference>
<evidence type="ECO:0000313" key="3">
    <source>
        <dbReference type="EMBL" id="SCY05675.1"/>
    </source>
</evidence>
<dbReference type="PANTHER" id="PTHR31157:SF1">
    <property type="entry name" value="SCP DOMAIN-CONTAINING PROTEIN"/>
    <property type="match status" value="1"/>
</dbReference>
<sequence length="166" mass="18542">MKTNLLRAIMPLVLVLTLVSCSSDATEDLVMPADAATAKYDYNNDELALFDAINQYRESIGLSTLQPVEYVSYKSGQHNDYMISVNEISHDFFQERSQNIMAVVGASKVNENVAYNYSTANSVLNAWLNSPGHKANIEGDFTHFGASIRINPETGKKYYTNIFIKK</sequence>
<organism evidence="3 4">
    <name type="scientific">Flavobacterium caeni</name>
    <dbReference type="NCBI Taxonomy" id="490189"/>
    <lineage>
        <taxon>Bacteria</taxon>
        <taxon>Pseudomonadati</taxon>
        <taxon>Bacteroidota</taxon>
        <taxon>Flavobacteriia</taxon>
        <taxon>Flavobacteriales</taxon>
        <taxon>Flavobacteriaceae</taxon>
        <taxon>Flavobacterium</taxon>
    </lineage>
</organism>
<evidence type="ECO:0000313" key="4">
    <source>
        <dbReference type="Proteomes" id="UP000199354"/>
    </source>
</evidence>
<keyword evidence="4" id="KW-1185">Reference proteome</keyword>
<dbReference type="PANTHER" id="PTHR31157">
    <property type="entry name" value="SCP DOMAIN-CONTAINING PROTEIN"/>
    <property type="match status" value="1"/>
</dbReference>
<proteinExistence type="predicted"/>
<evidence type="ECO:0000259" key="2">
    <source>
        <dbReference type="Pfam" id="PF00188"/>
    </source>
</evidence>
<evidence type="ECO:0000256" key="1">
    <source>
        <dbReference type="SAM" id="SignalP"/>
    </source>
</evidence>
<feature type="domain" description="SCP" evidence="2">
    <location>
        <begin position="50"/>
        <end position="160"/>
    </location>
</feature>